<dbReference type="PANTHER" id="PTHR11986:SF79">
    <property type="entry name" value="ACETYLORNITHINE AMINOTRANSFERASE, MITOCHONDRIAL"/>
    <property type="match status" value="1"/>
</dbReference>
<dbReference type="CDD" id="cd00610">
    <property type="entry name" value="OAT_like"/>
    <property type="match status" value="1"/>
</dbReference>
<dbReference type="Gene3D" id="3.40.640.10">
    <property type="entry name" value="Type I PLP-dependent aspartate aminotransferase-like (Major domain)"/>
    <property type="match status" value="1"/>
</dbReference>
<dbReference type="OrthoDB" id="9807885at2"/>
<comment type="pathway">
    <text evidence="6">Amino-acid biosynthesis.</text>
</comment>
<evidence type="ECO:0000256" key="7">
    <source>
        <dbReference type="RuleBase" id="RU003560"/>
    </source>
</evidence>
<gene>
    <name evidence="8" type="primary">argD</name>
    <name evidence="8" type="ORF">LuPra_00729</name>
</gene>
<dbReference type="InterPro" id="IPR049704">
    <property type="entry name" value="Aminotrans_3_PPA_site"/>
</dbReference>
<dbReference type="STRING" id="1855912.LuPra_00729"/>
<sequence>MSTATDTPPTTVQAVEAAHVLQTYKRQPVVFVRGEGVWLVADDGTRYLDMLSGIGVNVLGHAHPALVAAVREQVGELVHTSNLFFHPFQGELAARLTKASGLERAFFCNSGAEAVEGCLKFSRRFWYTAGTPRAQFIAFERGFSGRTMGALSTTWDEHYRTPFEPLVPEVRFVSNEDPDDLLAAVSEQTAAIIAEPIQGEGGVRPLPPQIVAAINKACAASGALYIADEVQSGLGRTGQMFHFEALGLRPDLISVGKALGAGVPIGAVLVSSRVAASISAGDHGTTYGGNPLACRAALAVLDTLEHGLLDHVRRIGPIFADRLQALARKHPMVVEVRGAGLMQGLVLDRDAAAVVPAALERGLIVNRTAERVVRLLPPYVISEAEITEALSRLDAALTAVQGA</sequence>
<organism evidence="8 9">
    <name type="scientific">Luteitalea pratensis</name>
    <dbReference type="NCBI Taxonomy" id="1855912"/>
    <lineage>
        <taxon>Bacteria</taxon>
        <taxon>Pseudomonadati</taxon>
        <taxon>Acidobacteriota</taxon>
        <taxon>Vicinamibacteria</taxon>
        <taxon>Vicinamibacterales</taxon>
        <taxon>Vicinamibacteraceae</taxon>
        <taxon>Luteitalea</taxon>
    </lineage>
</organism>
<dbReference type="KEGG" id="abac:LuPra_00729"/>
<dbReference type="GO" id="GO:0006526">
    <property type="term" value="P:L-arginine biosynthetic process"/>
    <property type="evidence" value="ECO:0007669"/>
    <property type="project" value="UniProtKB-ARBA"/>
</dbReference>
<dbReference type="EC" id="2.6.1.11" evidence="8"/>
<dbReference type="InterPro" id="IPR005814">
    <property type="entry name" value="Aminotrans_3"/>
</dbReference>
<keyword evidence="2 8" id="KW-0032">Aminotransferase</keyword>
<keyword evidence="5 7" id="KW-0663">Pyridoxal phosphate</keyword>
<reference evidence="9" key="2">
    <citation type="submission" date="2016-04" db="EMBL/GenBank/DDBJ databases">
        <title>First Complete Genome Sequence of a Subdivision 6 Acidobacterium.</title>
        <authorList>
            <person name="Huang S."/>
            <person name="Vieira S."/>
            <person name="Bunk B."/>
            <person name="Riedel T."/>
            <person name="Sproeer C."/>
            <person name="Overmann J."/>
        </authorList>
    </citation>
    <scope>NUCLEOTIDE SEQUENCE [LARGE SCALE GENOMIC DNA]</scope>
    <source>
        <strain evidence="9">DSM 100886 HEG_-6_39</strain>
    </source>
</reference>
<dbReference type="PROSITE" id="PS00600">
    <property type="entry name" value="AA_TRANSFER_CLASS_3"/>
    <property type="match status" value="1"/>
</dbReference>
<dbReference type="SUPFAM" id="SSF53383">
    <property type="entry name" value="PLP-dependent transferases"/>
    <property type="match status" value="1"/>
</dbReference>
<dbReference type="Pfam" id="PF00202">
    <property type="entry name" value="Aminotran_3"/>
    <property type="match status" value="1"/>
</dbReference>
<dbReference type="InterPro" id="IPR015424">
    <property type="entry name" value="PyrdxlP-dep_Trfase"/>
</dbReference>
<dbReference type="InterPro" id="IPR004636">
    <property type="entry name" value="AcOrn/SuccOrn_fam"/>
</dbReference>
<evidence type="ECO:0000256" key="5">
    <source>
        <dbReference type="ARBA" id="ARBA00022898"/>
    </source>
</evidence>
<name>A0A143PGK9_LUTPR</name>
<proteinExistence type="inferred from homology"/>
<evidence type="ECO:0000256" key="4">
    <source>
        <dbReference type="ARBA" id="ARBA00022679"/>
    </source>
</evidence>
<dbReference type="GO" id="GO:0030170">
    <property type="term" value="F:pyridoxal phosphate binding"/>
    <property type="evidence" value="ECO:0007669"/>
    <property type="project" value="InterPro"/>
</dbReference>
<evidence type="ECO:0000256" key="6">
    <source>
        <dbReference type="ARBA" id="ARBA00029440"/>
    </source>
</evidence>
<dbReference type="GO" id="GO:0042802">
    <property type="term" value="F:identical protein binding"/>
    <property type="evidence" value="ECO:0007669"/>
    <property type="project" value="TreeGrafter"/>
</dbReference>
<dbReference type="Gene3D" id="3.90.1150.10">
    <property type="entry name" value="Aspartate Aminotransferase, domain 1"/>
    <property type="match status" value="1"/>
</dbReference>
<accession>A0A143PGK9</accession>
<evidence type="ECO:0000256" key="2">
    <source>
        <dbReference type="ARBA" id="ARBA00022576"/>
    </source>
</evidence>
<evidence type="ECO:0000256" key="1">
    <source>
        <dbReference type="ARBA" id="ARBA00001933"/>
    </source>
</evidence>
<comment type="similarity">
    <text evidence="7">Belongs to the class-III pyridoxal-phosphate-dependent aminotransferase family.</text>
</comment>
<dbReference type="PANTHER" id="PTHR11986">
    <property type="entry name" value="AMINOTRANSFERASE CLASS III"/>
    <property type="match status" value="1"/>
</dbReference>
<dbReference type="Proteomes" id="UP000076079">
    <property type="component" value="Chromosome"/>
</dbReference>
<dbReference type="NCBIfam" id="NF002325">
    <property type="entry name" value="PRK01278.1"/>
    <property type="match status" value="1"/>
</dbReference>
<evidence type="ECO:0000313" key="8">
    <source>
        <dbReference type="EMBL" id="AMY07556.1"/>
    </source>
</evidence>
<dbReference type="PATRIC" id="fig|1813736.3.peg.764"/>
<evidence type="ECO:0000313" key="9">
    <source>
        <dbReference type="Proteomes" id="UP000076079"/>
    </source>
</evidence>
<keyword evidence="4 8" id="KW-0808">Transferase</keyword>
<dbReference type="GO" id="GO:0003992">
    <property type="term" value="F:N2-acetyl-L-ornithine:2-oxoglutarate 5-aminotransferase activity"/>
    <property type="evidence" value="ECO:0007669"/>
    <property type="project" value="UniProtKB-EC"/>
</dbReference>
<dbReference type="NCBIfam" id="TIGR00707">
    <property type="entry name" value="argD"/>
    <property type="match status" value="1"/>
</dbReference>
<dbReference type="FunFam" id="3.40.640.10:FF:000004">
    <property type="entry name" value="Acetylornithine aminotransferase"/>
    <property type="match status" value="1"/>
</dbReference>
<dbReference type="AlphaFoldDB" id="A0A143PGK9"/>
<comment type="cofactor">
    <cofactor evidence="1">
        <name>pyridoxal 5'-phosphate</name>
        <dbReference type="ChEBI" id="CHEBI:597326"/>
    </cofactor>
</comment>
<dbReference type="InterPro" id="IPR015421">
    <property type="entry name" value="PyrdxlP-dep_Trfase_major"/>
</dbReference>
<dbReference type="RefSeq" id="WP_157898689.1">
    <property type="nucleotide sequence ID" value="NZ_CP015136.1"/>
</dbReference>
<keyword evidence="9" id="KW-1185">Reference proteome</keyword>
<reference evidence="8 9" key="1">
    <citation type="journal article" date="2016" name="Genome Announc.">
        <title>First Complete Genome Sequence of a Subdivision 6 Acidobacterium Strain.</title>
        <authorList>
            <person name="Huang S."/>
            <person name="Vieira S."/>
            <person name="Bunk B."/>
            <person name="Riedel T."/>
            <person name="Sproer C."/>
            <person name="Overmann J."/>
        </authorList>
    </citation>
    <scope>NUCLEOTIDE SEQUENCE [LARGE SCALE GENOMIC DNA]</scope>
    <source>
        <strain evidence="9">DSM 100886 HEG_-6_39</strain>
    </source>
</reference>
<dbReference type="PIRSF" id="PIRSF000521">
    <property type="entry name" value="Transaminase_4ab_Lys_Orn"/>
    <property type="match status" value="1"/>
</dbReference>
<evidence type="ECO:0000256" key="3">
    <source>
        <dbReference type="ARBA" id="ARBA00022605"/>
    </source>
</evidence>
<keyword evidence="3" id="KW-0028">Amino-acid biosynthesis</keyword>
<protein>
    <submittedName>
        <fullName evidence="8">Acetylornithine aminotransferase</fullName>
        <ecNumber evidence="8">2.6.1.11</ecNumber>
    </submittedName>
</protein>
<dbReference type="EMBL" id="CP015136">
    <property type="protein sequence ID" value="AMY07556.1"/>
    <property type="molecule type" value="Genomic_DNA"/>
</dbReference>
<dbReference type="InterPro" id="IPR015422">
    <property type="entry name" value="PyrdxlP-dep_Trfase_small"/>
</dbReference>
<dbReference type="InterPro" id="IPR050103">
    <property type="entry name" value="Class-III_PLP-dep_AT"/>
</dbReference>